<keyword evidence="1" id="KW-0812">Transmembrane</keyword>
<dbReference type="CDD" id="cd12797">
    <property type="entry name" value="M23_peptidase"/>
    <property type="match status" value="1"/>
</dbReference>
<keyword evidence="1" id="KW-1133">Transmembrane helix</keyword>
<feature type="transmembrane region" description="Helical" evidence="1">
    <location>
        <begin position="21"/>
        <end position="47"/>
    </location>
</feature>
<dbReference type="InterPro" id="IPR008258">
    <property type="entry name" value="Transglycosylase_SLT_dom_1"/>
</dbReference>
<dbReference type="Pfam" id="PF01551">
    <property type="entry name" value="Peptidase_M23"/>
    <property type="match status" value="1"/>
</dbReference>
<feature type="domain" description="Transglycosylase SLT" evidence="2">
    <location>
        <begin position="304"/>
        <end position="388"/>
    </location>
</feature>
<evidence type="ECO:0000259" key="3">
    <source>
        <dbReference type="Pfam" id="PF01551"/>
    </source>
</evidence>
<gene>
    <name evidence="4" type="ORF">J2Z80_000352</name>
</gene>
<name>A0ABS4NB11_9THEO</name>
<evidence type="ECO:0000259" key="2">
    <source>
        <dbReference type="Pfam" id="PF01464"/>
    </source>
</evidence>
<feature type="domain" description="M23ase beta-sheet core" evidence="3">
    <location>
        <begin position="465"/>
        <end position="560"/>
    </location>
</feature>
<proteinExistence type="predicted"/>
<dbReference type="Pfam" id="PF01464">
    <property type="entry name" value="SLT"/>
    <property type="match status" value="1"/>
</dbReference>
<organism evidence="4 5">
    <name type="scientific">Thermoanaerobacterium butyriciformans</name>
    <dbReference type="NCBI Taxonomy" id="1702242"/>
    <lineage>
        <taxon>Bacteria</taxon>
        <taxon>Bacillati</taxon>
        <taxon>Bacillota</taxon>
        <taxon>Clostridia</taxon>
        <taxon>Thermoanaerobacterales</taxon>
        <taxon>Thermoanaerobacteraceae</taxon>
        <taxon>Thermoanaerobacterium</taxon>
    </lineage>
</organism>
<dbReference type="InterPro" id="IPR023346">
    <property type="entry name" value="Lysozyme-like_dom_sf"/>
</dbReference>
<dbReference type="PANTHER" id="PTHR21666">
    <property type="entry name" value="PEPTIDASE-RELATED"/>
    <property type="match status" value="1"/>
</dbReference>
<protein>
    <submittedName>
        <fullName evidence="4">Murein DD-endopeptidase MepM/ murein hydrolase activator NlpD</fullName>
    </submittedName>
</protein>
<sequence>MIKERAKSYIKNKAKKHLLKLLMPYLVPAIILGAVFIIIFMLTGIAFTQFTAQRTVAGLNNSGVDKQYYDMTKTIVDKANVEDLYYAEDPENPNWIKTDKFMDAYGRDKQLALTVGQVLSVGMYLNGAEGKQLDSKLLTSIAEALHPTFRYIDYGTTIEYQVPVYDDKNKTWNIETQTVHNPLYLLSEANTLQGDFIYTYEKTINTTYQYNEQVNQKLKITETTWKLTGIKLNGKPYERLDDYIKSNFHIFKDESNIKLARQSIIESAQGYDNEIEREQWLAGTGVDYSNLVSSATIPPELYNLIKQYADKYGIPVWFVAAVIEKESSFKFTAVNSSSGALGLMQVMPDNWKYYAPMLGYDVNADMFNPAAQLDVGTYLLKQYLGNIDWNGDWQDETLKGLAGYGGFAGSDALDRARSEYASIIWSYAEGFKESMSNGGMLPVQGQISSPFGYRINPHTGQPGDFHPGIDIAVLIGTPVQATANGKIVVAGWVSGYGNTVVIRDAVHDYLYGHLSQVNVKVGDVVKQGDIIGLSGNTGKSTGPHVHYGVSIGDWTQGNWIDPLSLVSN</sequence>
<dbReference type="Gene3D" id="2.70.70.10">
    <property type="entry name" value="Glucose Permease (Domain IIA)"/>
    <property type="match status" value="1"/>
</dbReference>
<evidence type="ECO:0000256" key="1">
    <source>
        <dbReference type="SAM" id="Phobius"/>
    </source>
</evidence>
<keyword evidence="1" id="KW-0472">Membrane</keyword>
<evidence type="ECO:0000313" key="5">
    <source>
        <dbReference type="Proteomes" id="UP001166402"/>
    </source>
</evidence>
<reference evidence="4" key="1">
    <citation type="submission" date="2021-03" db="EMBL/GenBank/DDBJ databases">
        <title>Genomic Encyclopedia of Type Strains, Phase IV (KMG-IV): sequencing the most valuable type-strain genomes for metagenomic binning, comparative biology and taxonomic classification.</title>
        <authorList>
            <person name="Goeker M."/>
        </authorList>
    </citation>
    <scope>NUCLEOTIDE SEQUENCE</scope>
    <source>
        <strain evidence="4">DSM 101588</strain>
    </source>
</reference>
<dbReference type="RefSeq" id="WP_209452821.1">
    <property type="nucleotide sequence ID" value="NZ_JAGGLT010000002.1"/>
</dbReference>
<evidence type="ECO:0000313" key="4">
    <source>
        <dbReference type="EMBL" id="MBP2070854.1"/>
    </source>
</evidence>
<dbReference type="PANTHER" id="PTHR21666:SF270">
    <property type="entry name" value="MUREIN HYDROLASE ACTIVATOR ENVC"/>
    <property type="match status" value="1"/>
</dbReference>
<keyword evidence="5" id="KW-1185">Reference proteome</keyword>
<dbReference type="InterPro" id="IPR050570">
    <property type="entry name" value="Cell_wall_metabolism_enzyme"/>
</dbReference>
<dbReference type="Gene3D" id="1.10.530.10">
    <property type="match status" value="1"/>
</dbReference>
<dbReference type="InterPro" id="IPR016047">
    <property type="entry name" value="M23ase_b-sheet_dom"/>
</dbReference>
<comment type="caution">
    <text evidence="4">The sequence shown here is derived from an EMBL/GenBank/DDBJ whole genome shotgun (WGS) entry which is preliminary data.</text>
</comment>
<dbReference type="GO" id="GO:0016787">
    <property type="term" value="F:hydrolase activity"/>
    <property type="evidence" value="ECO:0007669"/>
    <property type="project" value="UniProtKB-KW"/>
</dbReference>
<keyword evidence="4" id="KW-0378">Hydrolase</keyword>
<dbReference type="SUPFAM" id="SSF51261">
    <property type="entry name" value="Duplicated hybrid motif"/>
    <property type="match status" value="1"/>
</dbReference>
<dbReference type="Proteomes" id="UP001166402">
    <property type="component" value="Unassembled WGS sequence"/>
</dbReference>
<accession>A0ABS4NB11</accession>
<dbReference type="EMBL" id="JAGGLT010000002">
    <property type="protein sequence ID" value="MBP2070854.1"/>
    <property type="molecule type" value="Genomic_DNA"/>
</dbReference>
<dbReference type="InterPro" id="IPR011055">
    <property type="entry name" value="Dup_hybrid_motif"/>
</dbReference>
<dbReference type="SUPFAM" id="SSF53955">
    <property type="entry name" value="Lysozyme-like"/>
    <property type="match status" value="1"/>
</dbReference>